<gene>
    <name evidence="1" type="ORF">CEXT_277351</name>
</gene>
<dbReference type="EMBL" id="BPLR01014996">
    <property type="protein sequence ID" value="GIY72836.1"/>
    <property type="molecule type" value="Genomic_DNA"/>
</dbReference>
<dbReference type="InterPro" id="IPR011989">
    <property type="entry name" value="ARM-like"/>
</dbReference>
<comment type="caution">
    <text evidence="1">The sequence shown here is derived from an EMBL/GenBank/DDBJ whole genome shotgun (WGS) entry which is preliminary data.</text>
</comment>
<protein>
    <submittedName>
        <fullName evidence="1">Uncharacterized protein</fullName>
    </submittedName>
</protein>
<proteinExistence type="predicted"/>
<keyword evidence="2" id="KW-1185">Reference proteome</keyword>
<evidence type="ECO:0000313" key="1">
    <source>
        <dbReference type="EMBL" id="GIY72836.1"/>
    </source>
</evidence>
<name>A0AAV4VRJ8_CAEEX</name>
<dbReference type="Gene3D" id="1.25.10.10">
    <property type="entry name" value="Leucine-rich Repeat Variant"/>
    <property type="match status" value="1"/>
</dbReference>
<reference evidence="1 2" key="1">
    <citation type="submission" date="2021-06" db="EMBL/GenBank/DDBJ databases">
        <title>Caerostris extrusa draft genome.</title>
        <authorList>
            <person name="Kono N."/>
            <person name="Arakawa K."/>
        </authorList>
    </citation>
    <scope>NUCLEOTIDE SEQUENCE [LARGE SCALE GENOMIC DNA]</scope>
</reference>
<sequence>MQSGEVNERRRAVQSLCDFVFDSRRVASKEFNGIAPILKDLCDDSDPGLRLNVSKCLAAITATAAGRRAFDQHGFYSEALGMLTDESEEVRRAANVALRRLVISPSALFSDLFPKVAEHPLFAEQGELETLSCTSGILSFEEKKRQSDEKQRNSLLLDQ</sequence>
<accession>A0AAV4VRJ8</accession>
<dbReference type="InterPro" id="IPR016024">
    <property type="entry name" value="ARM-type_fold"/>
</dbReference>
<dbReference type="AlphaFoldDB" id="A0AAV4VRJ8"/>
<organism evidence="1 2">
    <name type="scientific">Caerostris extrusa</name>
    <name type="common">Bark spider</name>
    <name type="synonym">Caerostris bankana</name>
    <dbReference type="NCBI Taxonomy" id="172846"/>
    <lineage>
        <taxon>Eukaryota</taxon>
        <taxon>Metazoa</taxon>
        <taxon>Ecdysozoa</taxon>
        <taxon>Arthropoda</taxon>
        <taxon>Chelicerata</taxon>
        <taxon>Arachnida</taxon>
        <taxon>Araneae</taxon>
        <taxon>Araneomorphae</taxon>
        <taxon>Entelegynae</taxon>
        <taxon>Araneoidea</taxon>
        <taxon>Araneidae</taxon>
        <taxon>Caerostris</taxon>
    </lineage>
</organism>
<dbReference type="SUPFAM" id="SSF48371">
    <property type="entry name" value="ARM repeat"/>
    <property type="match status" value="1"/>
</dbReference>
<evidence type="ECO:0000313" key="2">
    <source>
        <dbReference type="Proteomes" id="UP001054945"/>
    </source>
</evidence>
<dbReference type="Proteomes" id="UP001054945">
    <property type="component" value="Unassembled WGS sequence"/>
</dbReference>